<dbReference type="OrthoDB" id="40056at10239"/>
<feature type="domain" description="RNA polymerase sigma factor 70 region 4 type 2" evidence="7">
    <location>
        <begin position="129"/>
        <end position="174"/>
    </location>
</feature>
<dbReference type="InterPro" id="IPR013249">
    <property type="entry name" value="RNA_pol_sigma70_r4_t2"/>
</dbReference>
<dbReference type="EMBL" id="KP881232">
    <property type="protein sequence ID" value="AKE44716.1"/>
    <property type="molecule type" value="Genomic_DNA"/>
</dbReference>
<protein>
    <submittedName>
        <fullName evidence="8">DNA-directed RNA polymerase specialized sigma subunit</fullName>
    </submittedName>
</protein>
<dbReference type="InterPro" id="IPR039425">
    <property type="entry name" value="RNA_pol_sigma-70-like"/>
</dbReference>
<dbReference type="InterPro" id="IPR036388">
    <property type="entry name" value="WH-like_DNA-bd_sf"/>
</dbReference>
<evidence type="ECO:0000256" key="4">
    <source>
        <dbReference type="ARBA" id="ARBA00023125"/>
    </source>
</evidence>
<organism evidence="8 9">
    <name type="scientific">Sinorhizobium phage phiM9</name>
    <dbReference type="NCBI Taxonomy" id="1636182"/>
    <lineage>
        <taxon>Viruses</taxon>
        <taxon>Duplodnaviria</taxon>
        <taxon>Heunggongvirae</taxon>
        <taxon>Uroviricota</taxon>
        <taxon>Caudoviricetes</taxon>
        <taxon>Pootjesviridae</taxon>
        <taxon>Emnonavirus</taxon>
        <taxon>Emnonavirus phiM9</taxon>
    </lineage>
</organism>
<dbReference type="InterPro" id="IPR007627">
    <property type="entry name" value="RNA_pol_sigma70_r2"/>
</dbReference>
<dbReference type="InterPro" id="IPR014284">
    <property type="entry name" value="RNA_pol_sigma-70_dom"/>
</dbReference>
<dbReference type="PANTHER" id="PTHR43133:SF8">
    <property type="entry name" value="RNA POLYMERASE SIGMA FACTOR HI_1459-RELATED"/>
    <property type="match status" value="1"/>
</dbReference>
<dbReference type="Gene3D" id="1.10.10.10">
    <property type="entry name" value="Winged helix-like DNA-binding domain superfamily/Winged helix DNA-binding domain"/>
    <property type="match status" value="1"/>
</dbReference>
<dbReference type="CDD" id="cd06171">
    <property type="entry name" value="Sigma70_r4"/>
    <property type="match status" value="1"/>
</dbReference>
<dbReference type="InterPro" id="IPR013324">
    <property type="entry name" value="RNA_pol_sigma_r3/r4-like"/>
</dbReference>
<dbReference type="Pfam" id="PF08281">
    <property type="entry name" value="Sigma70_r4_2"/>
    <property type="match status" value="1"/>
</dbReference>
<gene>
    <name evidence="8" type="primary">rpoE</name>
    <name evidence="8" type="ORF">Sm_phiM9_087</name>
</gene>
<dbReference type="PANTHER" id="PTHR43133">
    <property type="entry name" value="RNA POLYMERASE ECF-TYPE SIGMA FACTO"/>
    <property type="match status" value="1"/>
</dbReference>
<keyword evidence="5" id="KW-0804">Transcription</keyword>
<dbReference type="KEGG" id="vg:26517768"/>
<dbReference type="SUPFAM" id="SSF88659">
    <property type="entry name" value="Sigma3 and sigma4 domains of RNA polymerase sigma factors"/>
    <property type="match status" value="1"/>
</dbReference>
<keyword evidence="9" id="KW-1185">Reference proteome</keyword>
<dbReference type="GO" id="GO:0000428">
    <property type="term" value="C:DNA-directed RNA polymerase complex"/>
    <property type="evidence" value="ECO:0007669"/>
    <property type="project" value="UniProtKB-KW"/>
</dbReference>
<reference evidence="9" key="2">
    <citation type="submission" date="2015-03" db="EMBL/GenBank/DDBJ databases">
        <title>The genome and structure of Sinorhizobium meliloti phage phiM9.</title>
        <authorList>
            <person name="Johnson M.C."/>
            <person name="Tatum K.B."/>
            <person name="Lynn J.S."/>
            <person name="Brewer T.E."/>
            <person name="Washburn B.K."/>
            <person name="Stroupe M.E."/>
            <person name="Jones K.M."/>
        </authorList>
    </citation>
    <scope>NUCLEOTIDE SEQUENCE [LARGE SCALE GENOMIC DNA]</scope>
</reference>
<evidence type="ECO:0000313" key="9">
    <source>
        <dbReference type="Proteomes" id="UP000033804"/>
    </source>
</evidence>
<dbReference type="Pfam" id="PF04542">
    <property type="entry name" value="Sigma70_r2"/>
    <property type="match status" value="1"/>
</dbReference>
<dbReference type="NCBIfam" id="TIGR02937">
    <property type="entry name" value="sigma70-ECF"/>
    <property type="match status" value="1"/>
</dbReference>
<evidence type="ECO:0000313" key="8">
    <source>
        <dbReference type="EMBL" id="AKE44716.1"/>
    </source>
</evidence>
<dbReference type="SUPFAM" id="SSF88946">
    <property type="entry name" value="Sigma2 domain of RNA polymerase sigma factors"/>
    <property type="match status" value="1"/>
</dbReference>
<comment type="similarity">
    <text evidence="1">Belongs to the sigma-70 factor family. ECF subfamily.</text>
</comment>
<evidence type="ECO:0000259" key="6">
    <source>
        <dbReference type="Pfam" id="PF04542"/>
    </source>
</evidence>
<dbReference type="Proteomes" id="UP000033804">
    <property type="component" value="Segment"/>
</dbReference>
<sequence length="184" mass="21124">MFTSYQPNDNLVTVKEKSMQDPFTTEVLRHRRALMNFAMNLRRNHHDAEDLVQDTLLTAFRFKDTFEIGTNAAGWLMTILYRQHLSSFRKMKSRISTTPFPEDEDGEIIEFANSGIAETQTGNVYINDVMKKFNSLPKKMQIVLEGYAIGKTQEEIAEDLGAPVGTVKSRIFRAQNKLKELLET</sequence>
<keyword evidence="2" id="KW-0805">Transcription regulation</keyword>
<keyword evidence="4" id="KW-0238">DNA-binding</keyword>
<feature type="domain" description="RNA polymerase sigma-70 region 2" evidence="6">
    <location>
        <begin position="28"/>
        <end position="91"/>
    </location>
</feature>
<dbReference type="InterPro" id="IPR013325">
    <property type="entry name" value="RNA_pol_sigma_r2"/>
</dbReference>
<reference evidence="8 9" key="1">
    <citation type="journal article" date="2015" name="J. Virol.">
        <title>Sinorhizobium meliloti Phage ?M9 Defines a New Group of T4 Superfamily Phages with Unusual Genomic Features but a Common T=16 Capsid.</title>
        <authorList>
            <person name="Johnson M.C."/>
            <person name="Tatum K.B."/>
            <person name="Lynn J.S."/>
            <person name="Brewer T.E."/>
            <person name="Lu S."/>
            <person name="Washburn B.K."/>
            <person name="Stroupe M.E."/>
            <person name="Jones K.M."/>
        </authorList>
    </citation>
    <scope>NUCLEOTIDE SEQUENCE [LARGE SCALE GENOMIC DNA]</scope>
</reference>
<dbReference type="GO" id="GO:0006352">
    <property type="term" value="P:DNA-templated transcription initiation"/>
    <property type="evidence" value="ECO:0007669"/>
    <property type="project" value="InterPro"/>
</dbReference>
<keyword evidence="3" id="KW-0731">Sigma factor</keyword>
<name>A0A0F6TH34_9CAUD</name>
<dbReference type="Gene3D" id="1.10.1740.10">
    <property type="match status" value="1"/>
</dbReference>
<evidence type="ECO:0000256" key="1">
    <source>
        <dbReference type="ARBA" id="ARBA00010641"/>
    </source>
</evidence>
<dbReference type="RefSeq" id="YP_009189470.1">
    <property type="nucleotide sequence ID" value="NC_028676.1"/>
</dbReference>
<dbReference type="GeneID" id="26517768"/>
<dbReference type="GO" id="GO:0003677">
    <property type="term" value="F:DNA binding"/>
    <property type="evidence" value="ECO:0007669"/>
    <property type="project" value="UniProtKB-KW"/>
</dbReference>
<dbReference type="GO" id="GO:0016987">
    <property type="term" value="F:sigma factor activity"/>
    <property type="evidence" value="ECO:0007669"/>
    <property type="project" value="UniProtKB-KW"/>
</dbReference>
<keyword evidence="8" id="KW-0240">DNA-directed RNA polymerase</keyword>
<evidence type="ECO:0000256" key="5">
    <source>
        <dbReference type="ARBA" id="ARBA00023163"/>
    </source>
</evidence>
<proteinExistence type="inferred from homology"/>
<evidence type="ECO:0000256" key="2">
    <source>
        <dbReference type="ARBA" id="ARBA00023015"/>
    </source>
</evidence>
<accession>A0A0F6TH34</accession>
<evidence type="ECO:0000256" key="3">
    <source>
        <dbReference type="ARBA" id="ARBA00023082"/>
    </source>
</evidence>
<evidence type="ECO:0000259" key="7">
    <source>
        <dbReference type="Pfam" id="PF08281"/>
    </source>
</evidence>